<dbReference type="Pfam" id="PF08352">
    <property type="entry name" value="oligo_HPY"/>
    <property type="match status" value="1"/>
</dbReference>
<evidence type="ECO:0000256" key="7">
    <source>
        <dbReference type="ARBA" id="ARBA00023136"/>
    </source>
</evidence>
<keyword evidence="6" id="KW-0067">ATP-binding</keyword>
<keyword evidence="10" id="KW-1185">Reference proteome</keyword>
<keyword evidence="4" id="KW-1003">Cell membrane</keyword>
<dbReference type="SMART" id="SM00382">
    <property type="entry name" value="AAA"/>
    <property type="match status" value="1"/>
</dbReference>
<dbReference type="NCBIfam" id="TIGR01727">
    <property type="entry name" value="oligo_HPY"/>
    <property type="match status" value="1"/>
</dbReference>
<evidence type="ECO:0000256" key="6">
    <source>
        <dbReference type="ARBA" id="ARBA00022840"/>
    </source>
</evidence>
<keyword evidence="7" id="KW-0472">Membrane</keyword>
<protein>
    <submittedName>
        <fullName evidence="9">Oligopeptide/dipeptide ABC transporter, ATPase subunit</fullName>
    </submittedName>
</protein>
<sequence length="332" mass="36820">MENNNLILEINNLQTSFFTDDGEVKAVDGVTLKVQKGETLGVVGESGCGKSVMALSVMRLIQKPGKITGGEIILNGQNIVKKTEKEMLKIRGNKISFIFQEPMTSLNPVLTIGEQLRETFRAHNKISKKEALAKSIEILKLVKIPSPEKRIHQYPYELSGGMRQRVMIAMALACNPELLIADEPTTALDVTIQAQILELIKDLQSKLNTAVVMITHDLGVVAETCNNVAVMYCGSVVEYADVKTLFATPKHPYTLGLFNSLPRHDIDKEELEAIKGSVPNLTEIPNGCRFSPRCPYTRDICKDKFPELISTGNSQVRCWAYSDEWKGKKGVL</sequence>
<dbReference type="FunFam" id="3.40.50.300:FF:000016">
    <property type="entry name" value="Oligopeptide ABC transporter ATP-binding component"/>
    <property type="match status" value="1"/>
</dbReference>
<dbReference type="InterPro" id="IPR027417">
    <property type="entry name" value="P-loop_NTPase"/>
</dbReference>
<dbReference type="OrthoDB" id="9802772at2"/>
<dbReference type="InterPro" id="IPR003439">
    <property type="entry name" value="ABC_transporter-like_ATP-bd"/>
</dbReference>
<dbReference type="GO" id="GO:0005886">
    <property type="term" value="C:plasma membrane"/>
    <property type="evidence" value="ECO:0007669"/>
    <property type="project" value="UniProtKB-SubCell"/>
</dbReference>
<dbReference type="RefSeq" id="WP_008517460.1">
    <property type="nucleotide sequence ID" value="NZ_ACJM01000011.1"/>
</dbReference>
<evidence type="ECO:0000256" key="5">
    <source>
        <dbReference type="ARBA" id="ARBA00022741"/>
    </source>
</evidence>
<dbReference type="PROSITE" id="PS50893">
    <property type="entry name" value="ABC_TRANSPORTER_2"/>
    <property type="match status" value="1"/>
</dbReference>
<keyword evidence="5" id="KW-0547">Nucleotide-binding</keyword>
<dbReference type="CDD" id="cd03257">
    <property type="entry name" value="ABC_NikE_OppD_transporters"/>
    <property type="match status" value="1"/>
</dbReference>
<dbReference type="EMBL" id="ACJM01000011">
    <property type="protein sequence ID" value="EEG76982.1"/>
    <property type="molecule type" value="Genomic_DNA"/>
</dbReference>
<organism evidence="9 10">
    <name type="scientific">Dethiobacter alkaliphilus AHT 1</name>
    <dbReference type="NCBI Taxonomy" id="555088"/>
    <lineage>
        <taxon>Bacteria</taxon>
        <taxon>Bacillati</taxon>
        <taxon>Bacillota</taxon>
        <taxon>Dethiobacteria</taxon>
        <taxon>Dethiobacterales</taxon>
        <taxon>Dethiobacteraceae</taxon>
        <taxon>Dethiobacter</taxon>
    </lineage>
</organism>
<dbReference type="PROSITE" id="PS00211">
    <property type="entry name" value="ABC_TRANSPORTER_1"/>
    <property type="match status" value="1"/>
</dbReference>
<dbReference type="Proteomes" id="UP000006443">
    <property type="component" value="Unassembled WGS sequence"/>
</dbReference>
<dbReference type="InterPro" id="IPR013563">
    <property type="entry name" value="Oligopep_ABC_C"/>
</dbReference>
<dbReference type="STRING" id="555088.DealDRAFT_2243"/>
<dbReference type="PANTHER" id="PTHR43297">
    <property type="entry name" value="OLIGOPEPTIDE TRANSPORT ATP-BINDING PROTEIN APPD"/>
    <property type="match status" value="1"/>
</dbReference>
<dbReference type="Pfam" id="PF00005">
    <property type="entry name" value="ABC_tran"/>
    <property type="match status" value="1"/>
</dbReference>
<dbReference type="InterPro" id="IPR050388">
    <property type="entry name" value="ABC_Ni/Peptide_Import"/>
</dbReference>
<keyword evidence="3" id="KW-0813">Transport</keyword>
<dbReference type="GO" id="GO:0015833">
    <property type="term" value="P:peptide transport"/>
    <property type="evidence" value="ECO:0007669"/>
    <property type="project" value="InterPro"/>
</dbReference>
<evidence type="ECO:0000256" key="4">
    <source>
        <dbReference type="ARBA" id="ARBA00022475"/>
    </source>
</evidence>
<evidence type="ECO:0000313" key="10">
    <source>
        <dbReference type="Proteomes" id="UP000006443"/>
    </source>
</evidence>
<evidence type="ECO:0000256" key="1">
    <source>
        <dbReference type="ARBA" id="ARBA00004202"/>
    </source>
</evidence>
<dbReference type="GO" id="GO:0016887">
    <property type="term" value="F:ATP hydrolysis activity"/>
    <property type="evidence" value="ECO:0007669"/>
    <property type="project" value="InterPro"/>
</dbReference>
<dbReference type="AlphaFoldDB" id="C0GID4"/>
<dbReference type="InterPro" id="IPR017871">
    <property type="entry name" value="ABC_transporter-like_CS"/>
</dbReference>
<dbReference type="InterPro" id="IPR003593">
    <property type="entry name" value="AAA+_ATPase"/>
</dbReference>
<evidence type="ECO:0000313" key="9">
    <source>
        <dbReference type="EMBL" id="EEG76982.1"/>
    </source>
</evidence>
<name>C0GID4_DETAL</name>
<evidence type="ECO:0000256" key="2">
    <source>
        <dbReference type="ARBA" id="ARBA00005417"/>
    </source>
</evidence>
<gene>
    <name evidence="9" type="ORF">DealDRAFT_2243</name>
</gene>
<comment type="similarity">
    <text evidence="2">Belongs to the ABC transporter superfamily.</text>
</comment>
<comment type="caution">
    <text evidence="9">The sequence shown here is derived from an EMBL/GenBank/DDBJ whole genome shotgun (WGS) entry which is preliminary data.</text>
</comment>
<reference evidence="9 10" key="1">
    <citation type="submission" date="2009-02" db="EMBL/GenBank/DDBJ databases">
        <title>Sequencing of the draft genome and assembly of Dethiobacter alkaliphilus AHT 1.</title>
        <authorList>
            <consortium name="US DOE Joint Genome Institute (JGI-PGF)"/>
            <person name="Lucas S."/>
            <person name="Copeland A."/>
            <person name="Lapidus A."/>
            <person name="Glavina del Rio T."/>
            <person name="Dalin E."/>
            <person name="Tice H."/>
            <person name="Bruce D."/>
            <person name="Goodwin L."/>
            <person name="Pitluck S."/>
            <person name="Larimer F."/>
            <person name="Land M.L."/>
            <person name="Hauser L."/>
            <person name="Muyzer G."/>
        </authorList>
    </citation>
    <scope>NUCLEOTIDE SEQUENCE [LARGE SCALE GENOMIC DNA]</scope>
    <source>
        <strain evidence="9 10">AHT 1</strain>
    </source>
</reference>
<accession>C0GID4</accession>
<proteinExistence type="inferred from homology"/>
<evidence type="ECO:0000256" key="3">
    <source>
        <dbReference type="ARBA" id="ARBA00022448"/>
    </source>
</evidence>
<dbReference type="SUPFAM" id="SSF52540">
    <property type="entry name" value="P-loop containing nucleoside triphosphate hydrolases"/>
    <property type="match status" value="1"/>
</dbReference>
<dbReference type="Gene3D" id="3.40.50.300">
    <property type="entry name" value="P-loop containing nucleotide triphosphate hydrolases"/>
    <property type="match status" value="1"/>
</dbReference>
<comment type="subcellular location">
    <subcellularLocation>
        <location evidence="1">Cell membrane</location>
        <topology evidence="1">Peripheral membrane protein</topology>
    </subcellularLocation>
</comment>
<dbReference type="GO" id="GO:0005524">
    <property type="term" value="F:ATP binding"/>
    <property type="evidence" value="ECO:0007669"/>
    <property type="project" value="UniProtKB-KW"/>
</dbReference>
<dbReference type="PANTHER" id="PTHR43297:SF2">
    <property type="entry name" value="DIPEPTIDE TRANSPORT ATP-BINDING PROTEIN DPPD"/>
    <property type="match status" value="1"/>
</dbReference>
<feature type="domain" description="ABC transporter" evidence="8">
    <location>
        <begin position="8"/>
        <end position="258"/>
    </location>
</feature>
<dbReference type="eggNOG" id="COG0444">
    <property type="taxonomic scope" value="Bacteria"/>
</dbReference>
<evidence type="ECO:0000259" key="8">
    <source>
        <dbReference type="PROSITE" id="PS50893"/>
    </source>
</evidence>